<dbReference type="AlphaFoldDB" id="A0A841GQ04"/>
<sequence length="564" mass="67350">MLKQMIDFSKRLRNENYYSQDENVNENIVFVIIPIESKKNFYYVLKDNFYDRLDLLERAKKYDDIDDEFKMILKNVQLLTKKLPGDEKGNKSIGSNKGTNSYNLFIFQGVKGDLSAKIMKVYNEKFLKKFKNEVEESILEKLVFTKEEADLLFESVKEASIKLFEKDYQSIYGNFYFVFELEDKKVYEDFYLNYLKQKVFVGKSAEKKEGKCPTCGKEGIISIPDAFNTLNDKKPFLLHLGRPIGYNVMICQDCALELIDFVGKFLSRFTIFPLFMDEKIQQMEIRFLKSDDQKMGFREILEQIHEEFDKEDMLLDFYLIIHKDDFVYVDYVFNFKYDFNGKSIFEIEDKLDKLFDKRLKSNYFNQVNIKDSLLAKNILKYREIIFDFVYRAKYDSLNKKVIDDIFYDSLSCYLKGLHNEEKRSLKQIKSAFESYKSLNKIFGGDFMENLENIEMEKLEKIENNYQYYYLIGKLTRYLLEQSKTSEKTHGLVEPFINVNNSKVLLERVFELFNKYKHAVDFKDEKFDKTFRIILNYFNSGKLPEQVTKNDKFYFFEGYFSGKNL</sequence>
<evidence type="ECO:0000313" key="1">
    <source>
        <dbReference type="EMBL" id="MBB6063334.1"/>
    </source>
</evidence>
<proteinExistence type="predicted"/>
<comment type="caution">
    <text evidence="1">The sequence shown here is derived from an EMBL/GenBank/DDBJ whole genome shotgun (WGS) entry which is preliminary data.</text>
</comment>
<evidence type="ECO:0000313" key="2">
    <source>
        <dbReference type="Proteomes" id="UP000555828"/>
    </source>
</evidence>
<accession>A0A841GQ04</accession>
<gene>
    <name evidence="1" type="ORF">HNP65_001804</name>
</gene>
<reference evidence="1 2" key="1">
    <citation type="submission" date="2020-08" db="EMBL/GenBank/DDBJ databases">
        <title>Genomic Encyclopedia of Type Strains, Phase IV (KMG-IV): sequencing the most valuable type-strain genomes for metagenomic binning, comparative biology and taxonomic classification.</title>
        <authorList>
            <person name="Goeker M."/>
        </authorList>
    </citation>
    <scope>NUCLEOTIDE SEQUENCE [LARGE SCALE GENOMIC DNA]</scope>
    <source>
        <strain evidence="1 2">DSM 13481</strain>
    </source>
</reference>
<dbReference type="Proteomes" id="UP000555828">
    <property type="component" value="Unassembled WGS sequence"/>
</dbReference>
<name>A0A841GQ04_9BACT</name>
<dbReference type="EMBL" id="JACHEX010000006">
    <property type="protein sequence ID" value="MBB6063334.1"/>
    <property type="molecule type" value="Genomic_DNA"/>
</dbReference>
<organism evidence="1 2">
    <name type="scientific">Thermosipho japonicus</name>
    <dbReference type="NCBI Taxonomy" id="90323"/>
    <lineage>
        <taxon>Bacteria</taxon>
        <taxon>Thermotogati</taxon>
        <taxon>Thermotogota</taxon>
        <taxon>Thermotogae</taxon>
        <taxon>Thermotogales</taxon>
        <taxon>Fervidobacteriaceae</taxon>
        <taxon>Thermosipho</taxon>
    </lineage>
</organism>
<dbReference type="RefSeq" id="WP_184619916.1">
    <property type="nucleotide sequence ID" value="NZ_JACHEX010000006.1"/>
</dbReference>
<protein>
    <submittedName>
        <fullName evidence="1">CRISPR-associated protein Csh1</fullName>
    </submittedName>
</protein>
<keyword evidence="2" id="KW-1185">Reference proteome</keyword>